<accession>A0A2G8R8F5</accession>
<evidence type="ECO:0000313" key="10">
    <source>
        <dbReference type="Proteomes" id="UP000231259"/>
    </source>
</evidence>
<dbReference type="InterPro" id="IPR003736">
    <property type="entry name" value="PAAI_dom"/>
</dbReference>
<evidence type="ECO:0000256" key="6">
    <source>
        <dbReference type="ARBA" id="ARBA00040062"/>
    </source>
</evidence>
<dbReference type="CDD" id="cd03443">
    <property type="entry name" value="PaaI_thioesterase"/>
    <property type="match status" value="1"/>
</dbReference>
<evidence type="ECO:0000313" key="9">
    <source>
        <dbReference type="EMBL" id="PIL17783.1"/>
    </source>
</evidence>
<evidence type="ECO:0000256" key="5">
    <source>
        <dbReference type="ARBA" id="ARBA00038894"/>
    </source>
</evidence>
<evidence type="ECO:0000259" key="8">
    <source>
        <dbReference type="Pfam" id="PF03061"/>
    </source>
</evidence>
<keyword evidence="10" id="KW-1185">Reference proteome</keyword>
<feature type="domain" description="Thioesterase" evidence="8">
    <location>
        <begin position="50"/>
        <end position="123"/>
    </location>
</feature>
<organism evidence="9 10">
    <name type="scientific">Puniceibacterium antarcticum</name>
    <dbReference type="NCBI Taxonomy" id="1206336"/>
    <lineage>
        <taxon>Bacteria</taxon>
        <taxon>Pseudomonadati</taxon>
        <taxon>Pseudomonadota</taxon>
        <taxon>Alphaproteobacteria</taxon>
        <taxon>Rhodobacterales</taxon>
        <taxon>Paracoccaceae</taxon>
        <taxon>Puniceibacterium</taxon>
    </lineage>
</organism>
<dbReference type="EC" id="3.1.2.20" evidence="5"/>
<dbReference type="Gene3D" id="3.10.129.10">
    <property type="entry name" value="Hotdog Thioesterase"/>
    <property type="match status" value="1"/>
</dbReference>
<evidence type="ECO:0000256" key="1">
    <source>
        <dbReference type="ARBA" id="ARBA00022801"/>
    </source>
</evidence>
<dbReference type="Pfam" id="PF03061">
    <property type="entry name" value="4HBT"/>
    <property type="match status" value="1"/>
</dbReference>
<dbReference type="AlphaFoldDB" id="A0A2G8R8F5"/>
<name>A0A2G8R8F5_9RHOB</name>
<gene>
    <name evidence="9" type="ORF">P775_23130</name>
</gene>
<dbReference type="RefSeq" id="WP_245875814.1">
    <property type="nucleotide sequence ID" value="NZ_AWWI01000156.1"/>
</dbReference>
<dbReference type="InterPro" id="IPR029069">
    <property type="entry name" value="HotDog_dom_sf"/>
</dbReference>
<comment type="similarity">
    <text evidence="4">Belongs to the YigI thioesterase family.</text>
</comment>
<evidence type="ECO:0000256" key="7">
    <source>
        <dbReference type="ARBA" id="ARBA00048062"/>
    </source>
</evidence>
<dbReference type="EMBL" id="AWWI01000156">
    <property type="protein sequence ID" value="PIL17783.1"/>
    <property type="molecule type" value="Genomic_DNA"/>
</dbReference>
<sequence>MHNSRMEHRIRSSFDRQSMMTTLGATLEQVAPGAVTIHAPILPGSRQQQGFGHAGLTFSIGDSAAGYAALSLLPLDQEVVTAEIKINLLAPARGDLLIARSKVVKPGRRLIVVTSEVFARTGEDETLIALLQGTMIPVPV</sequence>
<keyword evidence="1" id="KW-0378">Hydrolase</keyword>
<evidence type="ECO:0000256" key="3">
    <source>
        <dbReference type="ARBA" id="ARBA00036002"/>
    </source>
</evidence>
<comment type="catalytic activity">
    <reaction evidence="7">
        <text>a medium-chain fatty acyl-CoA + H2O = a medium-chain fatty acid + CoA + H(+)</text>
        <dbReference type="Rhea" id="RHEA:68184"/>
        <dbReference type="ChEBI" id="CHEBI:15377"/>
        <dbReference type="ChEBI" id="CHEBI:15378"/>
        <dbReference type="ChEBI" id="CHEBI:57287"/>
        <dbReference type="ChEBI" id="CHEBI:59558"/>
        <dbReference type="ChEBI" id="CHEBI:90546"/>
    </reaction>
</comment>
<protein>
    <recommendedName>
        <fullName evidence="6">Medium/long-chain acyl-CoA thioesterase YigI</fullName>
        <ecNumber evidence="5">3.1.2.20</ecNumber>
    </recommendedName>
</protein>
<evidence type="ECO:0000256" key="2">
    <source>
        <dbReference type="ARBA" id="ARBA00035880"/>
    </source>
</evidence>
<dbReference type="GO" id="GO:0047617">
    <property type="term" value="F:fatty acyl-CoA hydrolase activity"/>
    <property type="evidence" value="ECO:0007669"/>
    <property type="project" value="UniProtKB-EC"/>
</dbReference>
<dbReference type="Proteomes" id="UP000231259">
    <property type="component" value="Unassembled WGS sequence"/>
</dbReference>
<dbReference type="PANTHER" id="PTHR43240">
    <property type="entry name" value="1,4-DIHYDROXY-2-NAPHTHOYL-COA THIOESTERASE 1"/>
    <property type="match status" value="1"/>
</dbReference>
<dbReference type="InterPro" id="IPR006683">
    <property type="entry name" value="Thioestr_dom"/>
</dbReference>
<dbReference type="NCBIfam" id="TIGR00369">
    <property type="entry name" value="unchar_dom_1"/>
    <property type="match status" value="1"/>
</dbReference>
<proteinExistence type="inferred from homology"/>
<dbReference type="PANTHER" id="PTHR43240:SF20">
    <property type="entry name" value="MEDIUM_LONG-CHAIN ACYL-COA THIOESTERASE YIGI"/>
    <property type="match status" value="1"/>
</dbReference>
<comment type="caution">
    <text evidence="9">The sequence shown here is derived from an EMBL/GenBank/DDBJ whole genome shotgun (WGS) entry which is preliminary data.</text>
</comment>
<comment type="catalytic activity">
    <reaction evidence="3">
        <text>a long-chain fatty acyl-CoA + H2O = a long-chain fatty acid + CoA + H(+)</text>
        <dbReference type="Rhea" id="RHEA:67680"/>
        <dbReference type="ChEBI" id="CHEBI:15377"/>
        <dbReference type="ChEBI" id="CHEBI:15378"/>
        <dbReference type="ChEBI" id="CHEBI:57287"/>
        <dbReference type="ChEBI" id="CHEBI:57560"/>
        <dbReference type="ChEBI" id="CHEBI:83139"/>
    </reaction>
</comment>
<dbReference type="SUPFAM" id="SSF54637">
    <property type="entry name" value="Thioesterase/thiol ester dehydrase-isomerase"/>
    <property type="match status" value="1"/>
</dbReference>
<comment type="catalytic activity">
    <reaction evidence="2">
        <text>a fatty acyl-CoA + H2O = a fatty acid + CoA + H(+)</text>
        <dbReference type="Rhea" id="RHEA:16781"/>
        <dbReference type="ChEBI" id="CHEBI:15377"/>
        <dbReference type="ChEBI" id="CHEBI:15378"/>
        <dbReference type="ChEBI" id="CHEBI:28868"/>
        <dbReference type="ChEBI" id="CHEBI:57287"/>
        <dbReference type="ChEBI" id="CHEBI:77636"/>
        <dbReference type="EC" id="3.1.2.20"/>
    </reaction>
</comment>
<evidence type="ECO:0000256" key="4">
    <source>
        <dbReference type="ARBA" id="ARBA00038381"/>
    </source>
</evidence>
<reference evidence="9 10" key="1">
    <citation type="submission" date="2013-09" db="EMBL/GenBank/DDBJ databases">
        <title>Genome sequencing of Phaeobacter antarcticus sp. nov. SM1211.</title>
        <authorList>
            <person name="Zhang X.-Y."/>
            <person name="Liu C."/>
            <person name="Chen X.-L."/>
            <person name="Xie B.-B."/>
            <person name="Qin Q.-L."/>
            <person name="Rong J.-C."/>
            <person name="Zhang Y.-Z."/>
        </authorList>
    </citation>
    <scope>NUCLEOTIDE SEQUENCE [LARGE SCALE GENOMIC DNA]</scope>
    <source>
        <strain evidence="9 10">SM1211</strain>
    </source>
</reference>